<dbReference type="Proteomes" id="UP000182737">
    <property type="component" value="Unassembled WGS sequence"/>
</dbReference>
<gene>
    <name evidence="1" type="ORF">SAMN04487775_11515</name>
</gene>
<organism evidence="1 2">
    <name type="scientific">Treponema bryantii</name>
    <dbReference type="NCBI Taxonomy" id="163"/>
    <lineage>
        <taxon>Bacteria</taxon>
        <taxon>Pseudomonadati</taxon>
        <taxon>Spirochaetota</taxon>
        <taxon>Spirochaetia</taxon>
        <taxon>Spirochaetales</taxon>
        <taxon>Treponemataceae</taxon>
        <taxon>Treponema</taxon>
    </lineage>
</organism>
<evidence type="ECO:0000313" key="2">
    <source>
        <dbReference type="Proteomes" id="UP000182737"/>
    </source>
</evidence>
<dbReference type="RefSeq" id="WP_074933827.1">
    <property type="nucleotide sequence ID" value="NZ_FORI01000015.1"/>
</dbReference>
<proteinExistence type="predicted"/>
<dbReference type="Gene3D" id="3.10.450.530">
    <property type="entry name" value="Ribonuclease toxin, BrnT, of type II toxin-antitoxin system"/>
    <property type="match status" value="1"/>
</dbReference>
<dbReference type="EMBL" id="FORI01000015">
    <property type="protein sequence ID" value="SFJ08674.1"/>
    <property type="molecule type" value="Genomic_DNA"/>
</dbReference>
<accession>A0A1I3NH90</accession>
<dbReference type="InterPro" id="IPR007460">
    <property type="entry name" value="BrnT_toxin"/>
</dbReference>
<reference evidence="2" key="1">
    <citation type="submission" date="2016-10" db="EMBL/GenBank/DDBJ databases">
        <authorList>
            <person name="Varghese N."/>
            <person name="Submissions S."/>
        </authorList>
    </citation>
    <scope>NUCLEOTIDE SEQUENCE [LARGE SCALE GENOMIC DNA]</scope>
    <source>
        <strain evidence="2">XBD1002</strain>
    </source>
</reference>
<keyword evidence="2" id="KW-1185">Reference proteome</keyword>
<dbReference type="OrthoDB" id="9802417at2"/>
<dbReference type="AlphaFoldDB" id="A0A1I3NH90"/>
<sequence length="94" mass="11255">MEFEWDEIKNEKNKRKHGIAFESAVFVFNDVNRIEMYDEVHSKIDEDRYITIGKVNKILFVVFTEREDKGRIISARLANKNEKEIYYGNSKIYS</sequence>
<protein>
    <submittedName>
        <fullName evidence="1">Uncharacterized protein</fullName>
    </submittedName>
</protein>
<dbReference type="Pfam" id="PF04365">
    <property type="entry name" value="BrnT_toxin"/>
    <property type="match status" value="1"/>
</dbReference>
<name>A0A1I3NH90_9SPIR</name>
<dbReference type="InterPro" id="IPR038573">
    <property type="entry name" value="BrnT_sf"/>
</dbReference>
<evidence type="ECO:0000313" key="1">
    <source>
        <dbReference type="EMBL" id="SFJ08674.1"/>
    </source>
</evidence>